<organism evidence="2 3">
    <name type="scientific">Candidatus Scatosoma pullistercoris</name>
    <dbReference type="NCBI Taxonomy" id="2840934"/>
    <lineage>
        <taxon>Bacteria</taxon>
        <taxon>Bacillati</taxon>
        <taxon>Bacillota</taxon>
        <taxon>Clostridia</taxon>
        <taxon>Candidatus Scatosoma</taxon>
    </lineage>
</organism>
<evidence type="ECO:0000313" key="2">
    <source>
        <dbReference type="EMBL" id="HIU58761.1"/>
    </source>
</evidence>
<reference evidence="2" key="1">
    <citation type="submission" date="2020-10" db="EMBL/GenBank/DDBJ databases">
        <authorList>
            <person name="Gilroy R."/>
        </authorList>
    </citation>
    <scope>NUCLEOTIDE SEQUENCE</scope>
    <source>
        <strain evidence="2">11687</strain>
    </source>
</reference>
<keyword evidence="1" id="KW-0732">Signal</keyword>
<dbReference type="Proteomes" id="UP000824081">
    <property type="component" value="Unassembled WGS sequence"/>
</dbReference>
<protein>
    <recommendedName>
        <fullName evidence="4">Calcineurin-like phosphoesterase domain-containing protein</fullName>
    </recommendedName>
</protein>
<accession>A0A9D1SG03</accession>
<feature type="signal peptide" evidence="1">
    <location>
        <begin position="1"/>
        <end position="24"/>
    </location>
</feature>
<sequence length="125" mass="13808">MKRMRPLAAALAALLFAAALPAGCGGKEEKNDRFDETEIVLSFSAMSDIHQQKDKTAYADKLLNALDYAEELNGGPLDVALFAGDLTEETWRQNNEDYSAEYNADVEMLKTTLERGLDLEETGVF</sequence>
<evidence type="ECO:0000256" key="1">
    <source>
        <dbReference type="SAM" id="SignalP"/>
    </source>
</evidence>
<reference evidence="2" key="2">
    <citation type="journal article" date="2021" name="PeerJ">
        <title>Extensive microbial diversity within the chicken gut microbiome revealed by metagenomics and culture.</title>
        <authorList>
            <person name="Gilroy R."/>
            <person name="Ravi A."/>
            <person name="Getino M."/>
            <person name="Pursley I."/>
            <person name="Horton D.L."/>
            <person name="Alikhan N.F."/>
            <person name="Baker D."/>
            <person name="Gharbi K."/>
            <person name="Hall N."/>
            <person name="Watson M."/>
            <person name="Adriaenssens E.M."/>
            <person name="Foster-Nyarko E."/>
            <person name="Jarju S."/>
            <person name="Secka A."/>
            <person name="Antonio M."/>
            <person name="Oren A."/>
            <person name="Chaudhuri R.R."/>
            <person name="La Ragione R."/>
            <person name="Hildebrand F."/>
            <person name="Pallen M.J."/>
        </authorList>
    </citation>
    <scope>NUCLEOTIDE SEQUENCE</scope>
    <source>
        <strain evidence="2">11687</strain>
    </source>
</reference>
<dbReference type="AlphaFoldDB" id="A0A9D1SG03"/>
<name>A0A9D1SG03_9FIRM</name>
<feature type="non-terminal residue" evidence="2">
    <location>
        <position position="125"/>
    </location>
</feature>
<evidence type="ECO:0000313" key="3">
    <source>
        <dbReference type="Proteomes" id="UP000824081"/>
    </source>
</evidence>
<evidence type="ECO:0008006" key="4">
    <source>
        <dbReference type="Google" id="ProtNLM"/>
    </source>
</evidence>
<dbReference type="EMBL" id="DVMZ01000045">
    <property type="protein sequence ID" value="HIU58761.1"/>
    <property type="molecule type" value="Genomic_DNA"/>
</dbReference>
<dbReference type="InterPro" id="IPR029052">
    <property type="entry name" value="Metallo-depent_PP-like"/>
</dbReference>
<proteinExistence type="predicted"/>
<gene>
    <name evidence="2" type="ORF">IAC57_01540</name>
</gene>
<comment type="caution">
    <text evidence="2">The sequence shown here is derived from an EMBL/GenBank/DDBJ whole genome shotgun (WGS) entry which is preliminary data.</text>
</comment>
<dbReference type="SUPFAM" id="SSF56300">
    <property type="entry name" value="Metallo-dependent phosphatases"/>
    <property type="match status" value="1"/>
</dbReference>
<feature type="chain" id="PRO_5039203635" description="Calcineurin-like phosphoesterase domain-containing protein" evidence="1">
    <location>
        <begin position="25"/>
        <end position="125"/>
    </location>
</feature>